<evidence type="ECO:0000259" key="1">
    <source>
        <dbReference type="PROSITE" id="PS50879"/>
    </source>
</evidence>
<evidence type="ECO:0000313" key="3">
    <source>
        <dbReference type="Proteomes" id="UP000051324"/>
    </source>
</evidence>
<dbReference type="InterPro" id="IPR011320">
    <property type="entry name" value="RNase_H1_N"/>
</dbReference>
<dbReference type="RefSeq" id="WP_025087113.1">
    <property type="nucleotide sequence ID" value="NZ_AZFT01000053.1"/>
</dbReference>
<protein>
    <submittedName>
        <fullName evidence="2">Ribonuclease HI</fullName>
    </submittedName>
</protein>
<accession>A0A0R1TYE2</accession>
<dbReference type="InterPro" id="IPR036397">
    <property type="entry name" value="RNaseH_sf"/>
</dbReference>
<gene>
    <name evidence="2" type="ORF">FC32_GL000843</name>
</gene>
<dbReference type="Gene3D" id="3.30.420.10">
    <property type="entry name" value="Ribonuclease H-like superfamily/Ribonuclease H"/>
    <property type="match status" value="1"/>
</dbReference>
<dbReference type="SUPFAM" id="SSF53098">
    <property type="entry name" value="Ribonuclease H-like"/>
    <property type="match status" value="1"/>
</dbReference>
<dbReference type="Pfam" id="PF00075">
    <property type="entry name" value="RNase_H"/>
    <property type="match status" value="1"/>
</dbReference>
<sequence>MAKKNFYAIKNTGEIYTSWPECQTALKQVKSPVFKGFATKEEALAFISDQEDDLLPCESIFVDGSFNAKKQLVGGSFVVVKDNQSIHEHKFCNADDEIIALHNVGGELLATGYALQYAVKSGMEEVTICHDYQGIASWADGSWQAKKDVTKRYANFVKKLVKENDLTVKFKKISAHTGVKFNERADQLAKEACGIN</sequence>
<dbReference type="InterPro" id="IPR009027">
    <property type="entry name" value="Ribosomal_bL9/RNase_H1_N"/>
</dbReference>
<organism evidence="2 3">
    <name type="scientific">Ligilactobacillus apodemi DSM 16634 = JCM 16172</name>
    <dbReference type="NCBI Taxonomy" id="1423724"/>
    <lineage>
        <taxon>Bacteria</taxon>
        <taxon>Bacillati</taxon>
        <taxon>Bacillota</taxon>
        <taxon>Bacilli</taxon>
        <taxon>Lactobacillales</taxon>
        <taxon>Lactobacillaceae</taxon>
        <taxon>Ligilactobacillus</taxon>
    </lineage>
</organism>
<proteinExistence type="predicted"/>
<reference evidence="2 3" key="1">
    <citation type="journal article" date="2015" name="Genome Announc.">
        <title>Expanding the biotechnology potential of lactobacilli through comparative genomics of 213 strains and associated genera.</title>
        <authorList>
            <person name="Sun Z."/>
            <person name="Harris H.M."/>
            <person name="McCann A."/>
            <person name="Guo C."/>
            <person name="Argimon S."/>
            <person name="Zhang W."/>
            <person name="Yang X."/>
            <person name="Jeffery I.B."/>
            <person name="Cooney J.C."/>
            <person name="Kagawa T.F."/>
            <person name="Liu W."/>
            <person name="Song Y."/>
            <person name="Salvetti E."/>
            <person name="Wrobel A."/>
            <person name="Rasinkangas P."/>
            <person name="Parkhill J."/>
            <person name="Rea M.C."/>
            <person name="O'Sullivan O."/>
            <person name="Ritari J."/>
            <person name="Douillard F.P."/>
            <person name="Paul Ross R."/>
            <person name="Yang R."/>
            <person name="Briner A.E."/>
            <person name="Felis G.E."/>
            <person name="de Vos W.M."/>
            <person name="Barrangou R."/>
            <person name="Klaenhammer T.R."/>
            <person name="Caufield P.W."/>
            <person name="Cui Y."/>
            <person name="Zhang H."/>
            <person name="O'Toole P.W."/>
        </authorList>
    </citation>
    <scope>NUCLEOTIDE SEQUENCE [LARGE SCALE GENOMIC DNA]</scope>
    <source>
        <strain evidence="2 3">DSM 16634</strain>
    </source>
</reference>
<dbReference type="EMBL" id="AZFT01000053">
    <property type="protein sequence ID" value="KRL83589.1"/>
    <property type="molecule type" value="Genomic_DNA"/>
</dbReference>
<dbReference type="InterPro" id="IPR012337">
    <property type="entry name" value="RNaseH-like_sf"/>
</dbReference>
<dbReference type="eggNOG" id="COG0328">
    <property type="taxonomic scope" value="Bacteria"/>
</dbReference>
<dbReference type="SUPFAM" id="SSF55658">
    <property type="entry name" value="L9 N-domain-like"/>
    <property type="match status" value="1"/>
</dbReference>
<dbReference type="STRING" id="1423724.FC32_GL000843"/>
<evidence type="ECO:0000313" key="2">
    <source>
        <dbReference type="EMBL" id="KRL83589.1"/>
    </source>
</evidence>
<dbReference type="PROSITE" id="PS50879">
    <property type="entry name" value="RNASE_H_1"/>
    <property type="match status" value="1"/>
</dbReference>
<feature type="domain" description="RNase H type-1" evidence="1">
    <location>
        <begin position="54"/>
        <end position="194"/>
    </location>
</feature>
<dbReference type="Gene3D" id="3.40.970.10">
    <property type="entry name" value="Ribonuclease H1, N-terminal domain"/>
    <property type="match status" value="1"/>
</dbReference>
<keyword evidence="3" id="KW-1185">Reference proteome</keyword>
<dbReference type="Pfam" id="PF01693">
    <property type="entry name" value="Cauli_VI"/>
    <property type="match status" value="1"/>
</dbReference>
<comment type="caution">
    <text evidence="2">The sequence shown here is derived from an EMBL/GenBank/DDBJ whole genome shotgun (WGS) entry which is preliminary data.</text>
</comment>
<dbReference type="OrthoDB" id="9811552at2"/>
<dbReference type="InterPro" id="IPR002156">
    <property type="entry name" value="RNaseH_domain"/>
</dbReference>
<name>A0A0R1TYE2_9LACO</name>
<dbReference type="Proteomes" id="UP000051324">
    <property type="component" value="Unassembled WGS sequence"/>
</dbReference>
<dbReference type="PATRIC" id="fig|1423724.4.peg.882"/>
<dbReference type="GO" id="GO:0003676">
    <property type="term" value="F:nucleic acid binding"/>
    <property type="evidence" value="ECO:0007669"/>
    <property type="project" value="InterPro"/>
</dbReference>
<dbReference type="InterPro" id="IPR037056">
    <property type="entry name" value="RNase_H1_N_sf"/>
</dbReference>
<dbReference type="CDD" id="cd09277">
    <property type="entry name" value="RNase_HI_bacteria_like"/>
    <property type="match status" value="1"/>
</dbReference>
<dbReference type="AlphaFoldDB" id="A0A0R1TYE2"/>
<dbReference type="GO" id="GO:0004523">
    <property type="term" value="F:RNA-DNA hybrid ribonuclease activity"/>
    <property type="evidence" value="ECO:0007669"/>
    <property type="project" value="InterPro"/>
</dbReference>